<dbReference type="Pfam" id="PF02798">
    <property type="entry name" value="GST_N"/>
    <property type="match status" value="1"/>
</dbReference>
<dbReference type="FunFam" id="3.40.30.10:FF:000295">
    <property type="entry name" value="Glutathione S-transferase unclassified 1"/>
    <property type="match status" value="1"/>
</dbReference>
<dbReference type="PROSITE" id="PS50404">
    <property type="entry name" value="GST_NTER"/>
    <property type="match status" value="1"/>
</dbReference>
<feature type="domain" description="GST C-terminal" evidence="3">
    <location>
        <begin position="88"/>
        <end position="216"/>
    </location>
</feature>
<dbReference type="SFLD" id="SFLDS00019">
    <property type="entry name" value="Glutathione_Transferase_(cytos"/>
    <property type="match status" value="1"/>
</dbReference>
<evidence type="ECO:0000259" key="2">
    <source>
        <dbReference type="PROSITE" id="PS50404"/>
    </source>
</evidence>
<accession>A0AAN8PFX9</accession>
<reference evidence="4 5" key="1">
    <citation type="submission" date="2023-10" db="EMBL/GenBank/DDBJ databases">
        <title>Genomes of two closely related lineages of the louse Polyplax serrata with different host specificities.</title>
        <authorList>
            <person name="Martinu J."/>
            <person name="Tarabai H."/>
            <person name="Stefka J."/>
            <person name="Hypsa V."/>
        </authorList>
    </citation>
    <scope>NUCLEOTIDE SEQUENCE [LARGE SCALE GENOMIC DNA]</scope>
    <source>
        <strain evidence="4">HR10_N</strain>
    </source>
</reference>
<dbReference type="PANTHER" id="PTHR43969:SF7">
    <property type="entry name" value="GST-CONTAINING FLYWCH ZINC-FINGER PROTEIN"/>
    <property type="match status" value="1"/>
</dbReference>
<dbReference type="InterPro" id="IPR010987">
    <property type="entry name" value="Glutathione-S-Trfase_C-like"/>
</dbReference>
<feature type="domain" description="GST N-terminal" evidence="2">
    <location>
        <begin position="1"/>
        <end position="82"/>
    </location>
</feature>
<protein>
    <submittedName>
        <fullName evidence="4">Uncharacterized protein</fullName>
    </submittedName>
</protein>
<proteinExistence type="inferred from homology"/>
<dbReference type="Pfam" id="PF00043">
    <property type="entry name" value="GST_C"/>
    <property type="match status" value="1"/>
</dbReference>
<dbReference type="Proteomes" id="UP001372834">
    <property type="component" value="Unassembled WGS sequence"/>
</dbReference>
<dbReference type="SUPFAM" id="SSF47616">
    <property type="entry name" value="GST C-terminal domain-like"/>
    <property type="match status" value="1"/>
</dbReference>
<dbReference type="InterPro" id="IPR036249">
    <property type="entry name" value="Thioredoxin-like_sf"/>
</dbReference>
<dbReference type="InterPro" id="IPR004045">
    <property type="entry name" value="Glutathione_S-Trfase_N"/>
</dbReference>
<evidence type="ECO:0000313" key="4">
    <source>
        <dbReference type="EMBL" id="KAK6630438.1"/>
    </source>
</evidence>
<gene>
    <name evidence="4" type="ORF">RUM43_014783</name>
</gene>
<dbReference type="PANTHER" id="PTHR43969">
    <property type="entry name" value="GLUTATHIONE S TRANSFERASE D10, ISOFORM A-RELATED"/>
    <property type="match status" value="1"/>
</dbReference>
<dbReference type="InterPro" id="IPR004046">
    <property type="entry name" value="GST_C"/>
</dbReference>
<dbReference type="Gene3D" id="1.20.1050.10">
    <property type="match status" value="1"/>
</dbReference>
<dbReference type="AlphaFoldDB" id="A0AAN8PFX9"/>
<organism evidence="4 5">
    <name type="scientific">Polyplax serrata</name>
    <name type="common">Common mouse louse</name>
    <dbReference type="NCBI Taxonomy" id="468196"/>
    <lineage>
        <taxon>Eukaryota</taxon>
        <taxon>Metazoa</taxon>
        <taxon>Ecdysozoa</taxon>
        <taxon>Arthropoda</taxon>
        <taxon>Hexapoda</taxon>
        <taxon>Insecta</taxon>
        <taxon>Pterygota</taxon>
        <taxon>Neoptera</taxon>
        <taxon>Paraneoptera</taxon>
        <taxon>Psocodea</taxon>
        <taxon>Troctomorpha</taxon>
        <taxon>Phthiraptera</taxon>
        <taxon>Anoplura</taxon>
        <taxon>Polyplacidae</taxon>
        <taxon>Polyplax</taxon>
    </lineage>
</organism>
<dbReference type="GO" id="GO:0004364">
    <property type="term" value="F:glutathione transferase activity"/>
    <property type="evidence" value="ECO:0007669"/>
    <property type="project" value="TreeGrafter"/>
</dbReference>
<dbReference type="Gene3D" id="3.40.30.10">
    <property type="entry name" value="Glutaredoxin"/>
    <property type="match status" value="1"/>
</dbReference>
<dbReference type="InterPro" id="IPR036282">
    <property type="entry name" value="Glutathione-S-Trfase_C_sf"/>
</dbReference>
<dbReference type="EMBL" id="JAWJWE010000011">
    <property type="protein sequence ID" value="KAK6630438.1"/>
    <property type="molecule type" value="Genomic_DNA"/>
</dbReference>
<dbReference type="FunFam" id="1.20.1050.10:FF:000007">
    <property type="entry name" value="Glutathione S-transferase 1-1"/>
    <property type="match status" value="1"/>
</dbReference>
<sequence length="230" mass="26603">MVMKLYSVSDGPPSLAVRMALKYLGIDYQLIEVDFVAGFHMTDAYAEMNPQKEIPVLDDDGFYLSESNAILQYLADTYAKDDSFYPKDPKRRAIVNHRLAFNLSTYYKSIGEHVMLPIFFSYKRTPLSEKKVHIALHAFQKYLEKLNMKFAAGDTLTIADLQLITATLCLEAIEFSLSSYPKVMEWYQRFKNDFPSLWEIADKGMKEIEGFNKNPPDLSHLKHPIHHFEK</sequence>
<dbReference type="GO" id="GO:0006749">
    <property type="term" value="P:glutathione metabolic process"/>
    <property type="evidence" value="ECO:0007669"/>
    <property type="project" value="TreeGrafter"/>
</dbReference>
<dbReference type="SFLD" id="SFLDG00358">
    <property type="entry name" value="Main_(cytGST)"/>
    <property type="match status" value="1"/>
</dbReference>
<name>A0AAN8PFX9_POLSC</name>
<evidence type="ECO:0000256" key="1">
    <source>
        <dbReference type="RuleBase" id="RU003494"/>
    </source>
</evidence>
<dbReference type="PROSITE" id="PS50405">
    <property type="entry name" value="GST_CTER"/>
    <property type="match status" value="1"/>
</dbReference>
<evidence type="ECO:0000313" key="5">
    <source>
        <dbReference type="Proteomes" id="UP001372834"/>
    </source>
</evidence>
<comment type="similarity">
    <text evidence="1">Belongs to the GST superfamily.</text>
</comment>
<dbReference type="InterPro" id="IPR040079">
    <property type="entry name" value="Glutathione_S-Trfase"/>
</dbReference>
<comment type="caution">
    <text evidence="4">The sequence shown here is derived from an EMBL/GenBank/DDBJ whole genome shotgun (WGS) entry which is preliminary data.</text>
</comment>
<evidence type="ECO:0000259" key="3">
    <source>
        <dbReference type="PROSITE" id="PS50405"/>
    </source>
</evidence>
<dbReference type="SUPFAM" id="SSF52833">
    <property type="entry name" value="Thioredoxin-like"/>
    <property type="match status" value="1"/>
</dbReference>